<reference evidence="3" key="1">
    <citation type="submission" date="2017-03" db="EMBL/GenBank/DDBJ databases">
        <title>Phytopthora megakarya and P. palmivora, two closely related causual agents of cacao black pod achieved similar genome size and gene model numbers by different mechanisms.</title>
        <authorList>
            <person name="Ali S."/>
            <person name="Shao J."/>
            <person name="Larry D.J."/>
            <person name="Kronmiller B."/>
            <person name="Shen D."/>
            <person name="Strem M.D."/>
            <person name="Melnick R.L."/>
            <person name="Guiltinan M.J."/>
            <person name="Tyler B.M."/>
            <person name="Meinhardt L.W."/>
            <person name="Bailey B.A."/>
        </authorList>
    </citation>
    <scope>NUCLEOTIDE SEQUENCE [LARGE SCALE GENOMIC DNA]</scope>
    <source>
        <strain evidence="3">zdho120</strain>
    </source>
</reference>
<name>A0A225WCZ0_9STRA</name>
<feature type="compositionally biased region" description="Polar residues" evidence="1">
    <location>
        <begin position="82"/>
        <end position="96"/>
    </location>
</feature>
<dbReference type="STRING" id="4795.A0A225WCZ0"/>
<evidence type="ECO:0000256" key="1">
    <source>
        <dbReference type="SAM" id="MobiDB-lite"/>
    </source>
</evidence>
<evidence type="ECO:0000313" key="3">
    <source>
        <dbReference type="Proteomes" id="UP000198211"/>
    </source>
</evidence>
<accession>A0A225WCZ0</accession>
<evidence type="ECO:0000313" key="2">
    <source>
        <dbReference type="EMBL" id="OWZ15118.1"/>
    </source>
</evidence>
<feature type="compositionally biased region" description="Basic and acidic residues" evidence="1">
    <location>
        <begin position="60"/>
        <end position="78"/>
    </location>
</feature>
<feature type="region of interest" description="Disordered" evidence="1">
    <location>
        <begin position="221"/>
        <end position="260"/>
    </location>
</feature>
<dbReference type="EMBL" id="NBNE01001189">
    <property type="protein sequence ID" value="OWZ15118.1"/>
    <property type="molecule type" value="Genomic_DNA"/>
</dbReference>
<organism evidence="2 3">
    <name type="scientific">Phytophthora megakarya</name>
    <dbReference type="NCBI Taxonomy" id="4795"/>
    <lineage>
        <taxon>Eukaryota</taxon>
        <taxon>Sar</taxon>
        <taxon>Stramenopiles</taxon>
        <taxon>Oomycota</taxon>
        <taxon>Peronosporomycetes</taxon>
        <taxon>Peronosporales</taxon>
        <taxon>Peronosporaceae</taxon>
        <taxon>Phytophthora</taxon>
    </lineage>
</organism>
<feature type="region of interest" description="Disordered" evidence="1">
    <location>
        <begin position="1"/>
        <end position="111"/>
    </location>
</feature>
<sequence length="736" mass="81031">MDRFRLDGVDQDGVDTVEPMRPSSFDMTFSLGSYPRAQGLSRDSDPQQSNQDENDENDNSDNRRRAGRGEKGRLHVDELMDSTRSQPLDGSALESSKSYKRHTTASSPASSVHKDVANIALRLEEKAHEAIDVANLCGKVAWKLAKRTQDVHIYRPATLPSEEDASTKLYFRVSCEVKAHLGTIMEYLTPSNSRSYYDIESQVFPGLLHAAVIKRMELPERAPSTTTSSGQTLLFPSGASATTTTSGSHDDTSSVGEDSSESFPHLQVKWHASRFAGRFVKPVDFFFVEYANIEAMADGRKRGYGYIRSVESFKGDELAIRLAGEDVAIPPSVAKCKRAVINKGVYLVSPSGDSQGTYEVTCMMVIDFQKQFASSVGAKIITNFTERLIGIRELLFNTLFRPIAVLPKRSYAILNADLDKESPREAARRCLLDGMGMLAMEPEESPDFVWTVMGGKDDTYDVDDQRDGEEEQVTRAINEIVDCCVTKHGACFAICCPSVEVAQALFTCYDATDKSFVVTKASGRDLFALDHKPALEAINDATHGILKEMTQRPDKFNLESNLLPAYYPVARERRGAVPRGLKRNGSRYQMLQPESSARDLSLHLGAEVRLGERLHMMALSPRGVAPKARRGLRDAVRISIPTMDLQDVIGCFLSVGMSYDRVLQGDLNAVADATGSAFPQGASLLSVSHGQQGVMTGANESVHANSMLTALIITNRKKSQKLNPLRPLNVRRTTTS</sequence>
<dbReference type="SUPFAM" id="SSF55961">
    <property type="entry name" value="Bet v1-like"/>
    <property type="match status" value="1"/>
</dbReference>
<proteinExistence type="predicted"/>
<dbReference type="Gene3D" id="3.30.530.20">
    <property type="match status" value="1"/>
</dbReference>
<dbReference type="AlphaFoldDB" id="A0A225WCZ0"/>
<keyword evidence="3" id="KW-1185">Reference proteome</keyword>
<feature type="compositionally biased region" description="Polar residues" evidence="1">
    <location>
        <begin position="223"/>
        <end position="234"/>
    </location>
</feature>
<comment type="caution">
    <text evidence="2">The sequence shown here is derived from an EMBL/GenBank/DDBJ whole genome shotgun (WGS) entry which is preliminary data.</text>
</comment>
<dbReference type="Proteomes" id="UP000198211">
    <property type="component" value="Unassembled WGS sequence"/>
</dbReference>
<dbReference type="OrthoDB" id="118534at2759"/>
<feature type="compositionally biased region" description="Low complexity" evidence="1">
    <location>
        <begin position="237"/>
        <end position="247"/>
    </location>
</feature>
<gene>
    <name evidence="2" type="ORF">PHMEG_00011300</name>
</gene>
<protein>
    <submittedName>
        <fullName evidence="2">Uncharacterized protein</fullName>
    </submittedName>
</protein>
<dbReference type="InterPro" id="IPR023393">
    <property type="entry name" value="START-like_dom_sf"/>
</dbReference>